<dbReference type="Proteomes" id="UP000053815">
    <property type="component" value="Unassembled WGS sequence"/>
</dbReference>
<evidence type="ECO:0000256" key="10">
    <source>
        <dbReference type="PIRSR" id="PIRSR605792-51"/>
    </source>
</evidence>
<evidence type="ECO:0000256" key="8">
    <source>
        <dbReference type="ARBA" id="ARBA00023235"/>
    </source>
</evidence>
<comment type="subcellular location">
    <subcellularLocation>
        <location evidence="2">Endoplasmic reticulum lumen</location>
    </subcellularLocation>
</comment>
<dbReference type="STRING" id="91626.A0A0C9N5U4"/>
<dbReference type="InterPro" id="IPR013766">
    <property type="entry name" value="Thioredoxin_domain"/>
</dbReference>
<proteinExistence type="inferred from homology"/>
<dbReference type="Pfam" id="PF13848">
    <property type="entry name" value="Thioredoxin_6"/>
    <property type="match status" value="1"/>
</dbReference>
<evidence type="ECO:0000256" key="9">
    <source>
        <dbReference type="ARBA" id="ARBA00023284"/>
    </source>
</evidence>
<dbReference type="CDD" id="cd02961">
    <property type="entry name" value="PDI_a_family"/>
    <property type="match status" value="1"/>
</dbReference>
<feature type="domain" description="Thioredoxin" evidence="13">
    <location>
        <begin position="11"/>
        <end position="129"/>
    </location>
</feature>
<dbReference type="EMBL" id="DF836893">
    <property type="protein sequence ID" value="GAN11437.1"/>
    <property type="molecule type" value="Genomic_DNA"/>
</dbReference>
<evidence type="ECO:0000256" key="2">
    <source>
        <dbReference type="ARBA" id="ARBA00004319"/>
    </source>
</evidence>
<dbReference type="GO" id="GO:0003756">
    <property type="term" value="F:protein disulfide isomerase activity"/>
    <property type="evidence" value="ECO:0007669"/>
    <property type="project" value="UniProtKB-EC"/>
</dbReference>
<evidence type="ECO:0000256" key="5">
    <source>
        <dbReference type="ARBA" id="ARBA00022729"/>
    </source>
</evidence>
<dbReference type="GO" id="GO:0006457">
    <property type="term" value="P:protein folding"/>
    <property type="evidence" value="ECO:0007669"/>
    <property type="project" value="TreeGrafter"/>
</dbReference>
<organism evidence="14">
    <name type="scientific">Mucor ambiguus</name>
    <dbReference type="NCBI Taxonomy" id="91626"/>
    <lineage>
        <taxon>Eukaryota</taxon>
        <taxon>Fungi</taxon>
        <taxon>Fungi incertae sedis</taxon>
        <taxon>Mucoromycota</taxon>
        <taxon>Mucoromycotina</taxon>
        <taxon>Mucoromycetes</taxon>
        <taxon>Mucorales</taxon>
        <taxon>Mucorineae</taxon>
        <taxon>Mucoraceae</taxon>
        <taxon>Mucor</taxon>
    </lineage>
</organism>
<evidence type="ECO:0000313" key="14">
    <source>
        <dbReference type="EMBL" id="GAN11437.1"/>
    </source>
</evidence>
<evidence type="ECO:0000256" key="7">
    <source>
        <dbReference type="ARBA" id="ARBA00022824"/>
    </source>
</evidence>
<dbReference type="CDD" id="cd02982">
    <property type="entry name" value="PDI_b'_family"/>
    <property type="match status" value="1"/>
</dbReference>
<gene>
    <name evidence="14" type="ORF">MAM1_0604d11000</name>
</gene>
<dbReference type="PANTHER" id="PTHR18929">
    <property type="entry name" value="PROTEIN DISULFIDE ISOMERASE"/>
    <property type="match status" value="1"/>
</dbReference>
<accession>A0A0C9N5U4</accession>
<evidence type="ECO:0000313" key="15">
    <source>
        <dbReference type="Proteomes" id="UP000053815"/>
    </source>
</evidence>
<feature type="domain" description="Thioredoxin" evidence="13">
    <location>
        <begin position="332"/>
        <end position="474"/>
    </location>
</feature>
<dbReference type="GO" id="GO:0034976">
    <property type="term" value="P:response to endoplasmic reticulum stress"/>
    <property type="evidence" value="ECO:0007669"/>
    <property type="project" value="TreeGrafter"/>
</dbReference>
<feature type="signal peptide" evidence="12">
    <location>
        <begin position="1"/>
        <end position="21"/>
    </location>
</feature>
<feature type="chain" id="PRO_5002209939" description="protein disulfide-isomerase" evidence="12">
    <location>
        <begin position="22"/>
        <end position="507"/>
    </location>
</feature>
<feature type="disulfide bond" description="Redox-active" evidence="10">
    <location>
        <begin position="389"/>
        <end position="392"/>
    </location>
</feature>
<dbReference type="SUPFAM" id="SSF52833">
    <property type="entry name" value="Thioredoxin-like"/>
    <property type="match status" value="4"/>
</dbReference>
<comment type="catalytic activity">
    <reaction evidence="1">
        <text>Catalyzes the rearrangement of -S-S- bonds in proteins.</text>
        <dbReference type="EC" id="5.3.4.1"/>
    </reaction>
</comment>
<evidence type="ECO:0000256" key="11">
    <source>
        <dbReference type="SAM" id="MobiDB-lite"/>
    </source>
</evidence>
<evidence type="ECO:0000256" key="6">
    <source>
        <dbReference type="ARBA" id="ARBA00022737"/>
    </source>
</evidence>
<feature type="region of interest" description="Disordered" evidence="11">
    <location>
        <begin position="487"/>
        <end position="507"/>
    </location>
</feature>
<dbReference type="AlphaFoldDB" id="A0A0C9N5U4"/>
<dbReference type="GO" id="GO:0005788">
    <property type="term" value="C:endoplasmic reticulum lumen"/>
    <property type="evidence" value="ECO:0007669"/>
    <property type="project" value="UniProtKB-SubCell"/>
</dbReference>
<dbReference type="Pfam" id="PF00085">
    <property type="entry name" value="Thioredoxin"/>
    <property type="match status" value="2"/>
</dbReference>
<evidence type="ECO:0000256" key="3">
    <source>
        <dbReference type="ARBA" id="ARBA00006347"/>
    </source>
</evidence>
<protein>
    <recommendedName>
        <fullName evidence="4">protein disulfide-isomerase</fullName>
        <ecNumber evidence="4">5.3.4.1</ecNumber>
    </recommendedName>
</protein>
<dbReference type="CDD" id="cd02981">
    <property type="entry name" value="PDI_b_family"/>
    <property type="match status" value="1"/>
</dbReference>
<keyword evidence="9 10" id="KW-0676">Redox-active center</keyword>
<keyword evidence="15" id="KW-1185">Reference proteome</keyword>
<dbReference type="Gene3D" id="3.40.30.10">
    <property type="entry name" value="Glutaredoxin"/>
    <property type="match status" value="4"/>
</dbReference>
<keyword evidence="10" id="KW-1015">Disulfide bond</keyword>
<keyword evidence="6" id="KW-0677">Repeat</keyword>
<evidence type="ECO:0000256" key="1">
    <source>
        <dbReference type="ARBA" id="ARBA00001182"/>
    </source>
</evidence>
<evidence type="ECO:0000256" key="4">
    <source>
        <dbReference type="ARBA" id="ARBA00012723"/>
    </source>
</evidence>
<keyword evidence="7" id="KW-0256">Endoplasmic reticulum</keyword>
<dbReference type="PRINTS" id="PR00421">
    <property type="entry name" value="THIOREDOXIN"/>
</dbReference>
<feature type="disulfide bond" description="Redox-active" evidence="10">
    <location>
        <begin position="52"/>
        <end position="55"/>
    </location>
</feature>
<dbReference type="InterPro" id="IPR005792">
    <property type="entry name" value="Prot_disulphide_isomerase"/>
</dbReference>
<dbReference type="PROSITE" id="PS00194">
    <property type="entry name" value="THIOREDOXIN_1"/>
    <property type="match status" value="2"/>
</dbReference>
<keyword evidence="8 14" id="KW-0413">Isomerase</keyword>
<sequence length="507" mass="56975">MKSFIWSAITLLATAVASAFANDVVALNNMQEFDNAINSNDLVLLKFYAPWCPHCQSLKPEYEKAAADLQTDKIMLAEVDCTVNNAICAKYNVQGYPTMQMFRKGRPSDIYNKERKSDSITKYMRAHLLSDLAEIKSKKELDDLREKEALLVVAYISPEDESSLESWKALSEKLVDDFAFGVVTEKSLMQTESIESSPSVVLYKHFDNLRDVRTGSIVPDQIEDFIKVNAVPLLAEVESHTFMDYVDAGRPLTYIFSSSEEMKNQMHQLFWPLAQKYRGVFSFAHIDANQYASQADFLSLNSTWPAVAVHNFKSGARFPLDQSKTINEQEVASFLDKIVQGQAEPALKSQSFPVRKPEDAVKVVIGKDFEDIVMDKSKDVLLEIYAPWCGHCQALAPTYQQLGEVMQVNNAEKDHGVVIAKMDGTVNDVPLSAGFSVKGYPTIKLFKANSNTIVDYTGQRTLYDFVKFLNDHSTRQSLKIDLTKLPQPGEKVLEPSEQAVAEKHDEL</sequence>
<dbReference type="PANTHER" id="PTHR18929:SF132">
    <property type="entry name" value="PROTEIN DISULFIDE-ISOMERASE A3"/>
    <property type="match status" value="1"/>
</dbReference>
<name>A0A0C9N5U4_9FUNG</name>
<reference evidence="14" key="1">
    <citation type="submission" date="2014-09" db="EMBL/GenBank/DDBJ databases">
        <title>Draft genome sequence of an oleaginous Mucoromycotina fungus Mucor ambiguus NBRC6742.</title>
        <authorList>
            <person name="Takeda I."/>
            <person name="Yamane N."/>
            <person name="Morita T."/>
            <person name="Tamano K."/>
            <person name="Machida M."/>
            <person name="Baker S."/>
            <person name="Koike H."/>
        </authorList>
    </citation>
    <scope>NUCLEOTIDE SEQUENCE</scope>
    <source>
        <strain evidence="14">NBRC 6742</strain>
    </source>
</reference>
<evidence type="ECO:0000256" key="12">
    <source>
        <dbReference type="SAM" id="SignalP"/>
    </source>
</evidence>
<dbReference type="PROSITE" id="PS51352">
    <property type="entry name" value="THIOREDOXIN_2"/>
    <property type="match status" value="2"/>
</dbReference>
<evidence type="ECO:0000259" key="13">
    <source>
        <dbReference type="PROSITE" id="PS51352"/>
    </source>
</evidence>
<dbReference type="OrthoDB" id="427280at2759"/>
<dbReference type="NCBIfam" id="TIGR01130">
    <property type="entry name" value="ER_PDI_fam"/>
    <property type="match status" value="1"/>
</dbReference>
<keyword evidence="5 12" id="KW-0732">Signal</keyword>
<dbReference type="CDD" id="cd02995">
    <property type="entry name" value="PDI_a_PDI_a'_C"/>
    <property type="match status" value="1"/>
</dbReference>
<dbReference type="InterPro" id="IPR036249">
    <property type="entry name" value="Thioredoxin-like_sf"/>
</dbReference>
<dbReference type="InterPro" id="IPR017937">
    <property type="entry name" value="Thioredoxin_CS"/>
</dbReference>
<comment type="similarity">
    <text evidence="3">Belongs to the protein disulfide isomerase family.</text>
</comment>
<dbReference type="EC" id="5.3.4.1" evidence="4"/>